<feature type="chain" id="PRO_5041976858" description="VWFA domain-containing protein" evidence="14">
    <location>
        <begin position="24"/>
        <end position="1170"/>
    </location>
</feature>
<keyword evidence="13" id="KW-0407">Ion channel</keyword>
<dbReference type="Pfam" id="PF08399">
    <property type="entry name" value="VWA_N"/>
    <property type="match status" value="1"/>
</dbReference>
<dbReference type="Gene3D" id="3.30.450.20">
    <property type="entry name" value="PAS domain"/>
    <property type="match status" value="2"/>
</dbReference>
<evidence type="ECO:0000256" key="2">
    <source>
        <dbReference type="ARBA" id="ARBA00022448"/>
    </source>
</evidence>
<keyword evidence="6 14" id="KW-0732">Signal</keyword>
<evidence type="ECO:0000256" key="6">
    <source>
        <dbReference type="ARBA" id="ARBA00022729"/>
    </source>
</evidence>
<dbReference type="GO" id="GO:0005891">
    <property type="term" value="C:voltage-gated calcium channel complex"/>
    <property type="evidence" value="ECO:0007669"/>
    <property type="project" value="TreeGrafter"/>
</dbReference>
<evidence type="ECO:0000256" key="13">
    <source>
        <dbReference type="ARBA" id="ARBA00023303"/>
    </source>
</evidence>
<keyword evidence="17" id="KW-1185">Reference proteome</keyword>
<keyword evidence="9" id="KW-1133">Transmembrane helix</keyword>
<name>A0AAE0T0I4_9BIVA</name>
<evidence type="ECO:0000256" key="3">
    <source>
        <dbReference type="ARBA" id="ARBA00022568"/>
    </source>
</evidence>
<keyword evidence="7" id="KW-0106">Calcium</keyword>
<evidence type="ECO:0000256" key="8">
    <source>
        <dbReference type="ARBA" id="ARBA00022882"/>
    </source>
</evidence>
<keyword evidence="8" id="KW-0851">Voltage-gated channel</keyword>
<dbReference type="PANTHER" id="PTHR10166:SF43">
    <property type="entry name" value="VWA N-TERMINAL DOMAIN-CONTAINING PROTEIN"/>
    <property type="match status" value="1"/>
</dbReference>
<dbReference type="PROSITE" id="PS50234">
    <property type="entry name" value="VWFA"/>
    <property type="match status" value="1"/>
</dbReference>
<accession>A0AAE0T0I4</accession>
<evidence type="ECO:0000256" key="7">
    <source>
        <dbReference type="ARBA" id="ARBA00022837"/>
    </source>
</evidence>
<dbReference type="Proteomes" id="UP001195483">
    <property type="component" value="Unassembled WGS sequence"/>
</dbReference>
<dbReference type="GO" id="GO:0005245">
    <property type="term" value="F:voltage-gated calcium channel activity"/>
    <property type="evidence" value="ECO:0007669"/>
    <property type="project" value="TreeGrafter"/>
</dbReference>
<reference evidence="16" key="1">
    <citation type="journal article" date="2021" name="Genome Biol. Evol.">
        <title>A High-Quality Reference Genome for a Parasitic Bivalve with Doubly Uniparental Inheritance (Bivalvia: Unionida).</title>
        <authorList>
            <person name="Smith C.H."/>
        </authorList>
    </citation>
    <scope>NUCLEOTIDE SEQUENCE</scope>
    <source>
        <strain evidence="16">CHS0354</strain>
    </source>
</reference>
<dbReference type="FunFam" id="3.40.50.410:FF:000260">
    <property type="entry name" value="Predicted protein"/>
    <property type="match status" value="1"/>
</dbReference>
<dbReference type="Gene3D" id="3.40.50.410">
    <property type="entry name" value="von Willebrand factor, type A domain"/>
    <property type="match status" value="1"/>
</dbReference>
<dbReference type="EMBL" id="JAEAOA010001671">
    <property type="protein sequence ID" value="KAK3601552.1"/>
    <property type="molecule type" value="Genomic_DNA"/>
</dbReference>
<feature type="signal peptide" evidence="14">
    <location>
        <begin position="1"/>
        <end position="23"/>
    </location>
</feature>
<comment type="subcellular location">
    <subcellularLocation>
        <location evidence="1">Membrane</location>
        <topology evidence="1">Single-pass type I membrane protein</topology>
    </subcellularLocation>
</comment>
<dbReference type="InterPro" id="IPR036465">
    <property type="entry name" value="vWFA_dom_sf"/>
</dbReference>
<evidence type="ECO:0000313" key="17">
    <source>
        <dbReference type="Proteomes" id="UP001195483"/>
    </source>
</evidence>
<feature type="domain" description="VWFA" evidence="15">
    <location>
        <begin position="247"/>
        <end position="378"/>
    </location>
</feature>
<keyword evidence="3" id="KW-0109">Calcium transport</keyword>
<keyword evidence="12" id="KW-0325">Glycoprotein</keyword>
<evidence type="ECO:0000256" key="1">
    <source>
        <dbReference type="ARBA" id="ARBA00004479"/>
    </source>
</evidence>
<evidence type="ECO:0000259" key="15">
    <source>
        <dbReference type="PROSITE" id="PS50234"/>
    </source>
</evidence>
<dbReference type="InterPro" id="IPR013608">
    <property type="entry name" value="VWA_N"/>
</dbReference>
<gene>
    <name evidence="16" type="ORF">CHS0354_027693</name>
</gene>
<dbReference type="Pfam" id="PF13519">
    <property type="entry name" value="VWA_2"/>
    <property type="match status" value="1"/>
</dbReference>
<evidence type="ECO:0000256" key="4">
    <source>
        <dbReference type="ARBA" id="ARBA00022673"/>
    </source>
</evidence>
<sequence length="1170" mass="132817">MAVGHSLILVVVSFLRTLGKLPGEEVYDMGTLEGDVQNWAVLIQNYILQLASDGINQHYSQSYLDQATYTYEQKDGEEIIQQVKEDLAVYFSQKKRAAQRLAEKVKELHDSFYSQTNHTLAKKLSDLPREIYMDSDIPEMLPPDLKFNPYFKQPVSWNYSTIKIPDDVPRGDPSTIETVYFTAGLNELFKQNQKEDPLLRWQYFGSVTGIARTYPGREWSTNFAGFYNDYDPRVRPWYIAATSGPKDVIIILDCSQSMRGEKFEIAKGVAKTVIHTLTKQDYVNVICARASHWDEVGKWHSFVTEALSCVKEKMVPATVAHRKDLIEKIEKLKPGGTSELERGFEIAMDLLKSIPHTGCQSFIVFATDGQDTDGENIRCGPGYYTRSGYVPGPVCRYNWTKVWQVMEEKNGLLVPKARIFSYLIQDDAELFPGKLACDHAGSIKKLHDGENLISQMSNYFDFLSTNAKTSIAMWTSPYLDSWGLGIMVTHTIPVTSDVTGKTIGVVGIDATLDEIENFLTKHQWPGNVYSFLINNQGETIFHHKLKPSTNLLEDPIFIPIHQLEQDKEGNPQEFSIIEQNMRAGKMGKLRISKARDRIPRTYYYAGLNESEYSFAYSLADTDVGFRRSQEPWNRSNYTMSYYNLLKEYKSADVLEKFPSAFEELEVLENETKYPGLRISYKYSTIFLAPMSHCDPISYLYDDNLARKTVDAHEWINSDASDHGCDLSDQKFVKGVRADVLITQPIEEIWKARNFESLSQIKWTNIGLRSGVFRTYPGHRSRRGYDPTKRPWYRRTSAAPHRTSISTPYMDAAGVGKINTISQAVFEGMTPRTDEECLNISKSGPWPGGCRCNSDDDCIIKVCYLSSAPGSNADHHRCATERVEGVTGLDILYDDFQNKTMESMQASDFRKSCGQKYACPDGEPDCQTRCYLFDSQAFLVMDPDFITASNLDERQYESVQLGKKEGEVMNALIYKHGFFKRTEIVDFQGSCRITPEKPKMTLEGIPQNPEELDDYYKNKGPIPKFNSEYGCIQDVVGYVVVDVALGSSGMITGNVSGPCMSGFYYVTALPKTNLYLLVIENWKPYRETLFYNFNCRITRSIVNSGAFRIINGTCDHEDTSTSSLAAQNKCPVLRNLEIPCTYNCTFIHQDSFLAILILCLAFGIFIRGHEF</sequence>
<proteinExistence type="predicted"/>
<keyword evidence="2" id="KW-0813">Transport</keyword>
<comment type="caution">
    <text evidence="16">The sequence shown here is derived from an EMBL/GenBank/DDBJ whole genome shotgun (WGS) entry which is preliminary data.</text>
</comment>
<dbReference type="AlphaFoldDB" id="A0AAE0T0I4"/>
<evidence type="ECO:0000256" key="12">
    <source>
        <dbReference type="ARBA" id="ARBA00023180"/>
    </source>
</evidence>
<dbReference type="FunFam" id="3.30.450.20:FF:000267">
    <property type="entry name" value="Voltage-dependent calcium channel subunit alpha-2/delta-1"/>
    <property type="match status" value="1"/>
</dbReference>
<dbReference type="InterPro" id="IPR002035">
    <property type="entry name" value="VWF_A"/>
</dbReference>
<organism evidence="16 17">
    <name type="scientific">Potamilus streckersoni</name>
    <dbReference type="NCBI Taxonomy" id="2493646"/>
    <lineage>
        <taxon>Eukaryota</taxon>
        <taxon>Metazoa</taxon>
        <taxon>Spiralia</taxon>
        <taxon>Lophotrochozoa</taxon>
        <taxon>Mollusca</taxon>
        <taxon>Bivalvia</taxon>
        <taxon>Autobranchia</taxon>
        <taxon>Heteroconchia</taxon>
        <taxon>Palaeoheterodonta</taxon>
        <taxon>Unionida</taxon>
        <taxon>Unionoidea</taxon>
        <taxon>Unionidae</taxon>
        <taxon>Ambleminae</taxon>
        <taxon>Lampsilini</taxon>
        <taxon>Potamilus</taxon>
    </lineage>
</organism>
<keyword evidence="10" id="KW-0406">Ion transport</keyword>
<dbReference type="PANTHER" id="PTHR10166">
    <property type="entry name" value="VOLTAGE-DEPENDENT CALCIUM CHANNEL SUBUNIT ALPHA-2/DELTA-RELATED"/>
    <property type="match status" value="1"/>
</dbReference>
<evidence type="ECO:0000313" key="16">
    <source>
        <dbReference type="EMBL" id="KAK3601552.1"/>
    </source>
</evidence>
<dbReference type="SUPFAM" id="SSF53300">
    <property type="entry name" value="vWA-like"/>
    <property type="match status" value="1"/>
</dbReference>
<keyword evidence="5" id="KW-0812">Transmembrane</keyword>
<evidence type="ECO:0000256" key="9">
    <source>
        <dbReference type="ARBA" id="ARBA00022989"/>
    </source>
</evidence>
<reference evidence="16" key="2">
    <citation type="journal article" date="2021" name="Genome Biol. Evol.">
        <title>Developing a high-quality reference genome for a parasitic bivalve with doubly uniparental inheritance (Bivalvia: Unionida).</title>
        <authorList>
            <person name="Smith C.H."/>
        </authorList>
    </citation>
    <scope>NUCLEOTIDE SEQUENCE</scope>
    <source>
        <strain evidence="16">CHS0354</strain>
        <tissue evidence="16">Mantle</tissue>
    </source>
</reference>
<evidence type="ECO:0000256" key="5">
    <source>
        <dbReference type="ARBA" id="ARBA00022692"/>
    </source>
</evidence>
<evidence type="ECO:0000256" key="11">
    <source>
        <dbReference type="ARBA" id="ARBA00023136"/>
    </source>
</evidence>
<evidence type="ECO:0000256" key="14">
    <source>
        <dbReference type="SAM" id="SignalP"/>
    </source>
</evidence>
<reference evidence="16" key="3">
    <citation type="submission" date="2023-05" db="EMBL/GenBank/DDBJ databases">
        <authorList>
            <person name="Smith C.H."/>
        </authorList>
    </citation>
    <scope>NUCLEOTIDE SEQUENCE</scope>
    <source>
        <strain evidence="16">CHS0354</strain>
        <tissue evidence="16">Mantle</tissue>
    </source>
</reference>
<dbReference type="InterPro" id="IPR051173">
    <property type="entry name" value="Ca_channel_alpha-2/delta"/>
</dbReference>
<keyword evidence="4" id="KW-0107">Calcium channel</keyword>
<keyword evidence="11" id="KW-0472">Membrane</keyword>
<evidence type="ECO:0000256" key="10">
    <source>
        <dbReference type="ARBA" id="ARBA00023065"/>
    </source>
</evidence>
<protein>
    <recommendedName>
        <fullName evidence="15">VWFA domain-containing protein</fullName>
    </recommendedName>
</protein>
<dbReference type="SMART" id="SM00327">
    <property type="entry name" value="VWA"/>
    <property type="match status" value="1"/>
</dbReference>